<keyword evidence="2" id="KW-1185">Reference proteome</keyword>
<proteinExistence type="predicted"/>
<gene>
    <name evidence="1" type="ORF">J2T09_002385</name>
</gene>
<evidence type="ECO:0000313" key="1">
    <source>
        <dbReference type="EMBL" id="MDP9837628.1"/>
    </source>
</evidence>
<dbReference type="Proteomes" id="UP001241472">
    <property type="component" value="Unassembled WGS sequence"/>
</dbReference>
<protein>
    <submittedName>
        <fullName evidence="1">Uncharacterized protein</fullName>
    </submittedName>
</protein>
<sequence length="50" mass="5759">MAEIKPPLKDEDQAKYAKLREALSDGVRSGEPRYVDRTEFADLMLKKYGQ</sequence>
<evidence type="ECO:0000313" key="2">
    <source>
        <dbReference type="Proteomes" id="UP001241472"/>
    </source>
</evidence>
<organism evidence="1 2">
    <name type="scientific">Neorhizobium huautlense</name>
    <dbReference type="NCBI Taxonomy" id="67774"/>
    <lineage>
        <taxon>Bacteria</taxon>
        <taxon>Pseudomonadati</taxon>
        <taxon>Pseudomonadota</taxon>
        <taxon>Alphaproteobacteria</taxon>
        <taxon>Hyphomicrobiales</taxon>
        <taxon>Rhizobiaceae</taxon>
        <taxon>Rhizobium/Agrobacterium group</taxon>
        <taxon>Neorhizobium</taxon>
    </lineage>
</organism>
<dbReference type="EMBL" id="JAUSRF010000007">
    <property type="protein sequence ID" value="MDP9837628.1"/>
    <property type="molecule type" value="Genomic_DNA"/>
</dbReference>
<reference evidence="1 2" key="1">
    <citation type="submission" date="2023-07" db="EMBL/GenBank/DDBJ databases">
        <title>Sorghum-associated microbial communities from plants grown in Nebraska, USA.</title>
        <authorList>
            <person name="Schachtman D."/>
        </authorList>
    </citation>
    <scope>NUCLEOTIDE SEQUENCE [LARGE SCALE GENOMIC DNA]</scope>
    <source>
        <strain evidence="1 2">DS1307</strain>
    </source>
</reference>
<accession>A0ABT9PT37</accession>
<dbReference type="RefSeq" id="WP_306834555.1">
    <property type="nucleotide sequence ID" value="NZ_JAUSRF010000007.1"/>
</dbReference>
<comment type="caution">
    <text evidence="1">The sequence shown here is derived from an EMBL/GenBank/DDBJ whole genome shotgun (WGS) entry which is preliminary data.</text>
</comment>
<name>A0ABT9PT37_9HYPH</name>